<feature type="signal peptide" evidence="2">
    <location>
        <begin position="1"/>
        <end position="21"/>
    </location>
</feature>
<dbReference type="PATRIC" id="fig|1300341.3.peg.3311"/>
<dbReference type="GO" id="GO:0004553">
    <property type="term" value="F:hydrolase activity, hydrolyzing O-glycosyl compounds"/>
    <property type="evidence" value="ECO:0007669"/>
    <property type="project" value="InterPro"/>
</dbReference>
<evidence type="ECO:0000256" key="2">
    <source>
        <dbReference type="SAM" id="SignalP"/>
    </source>
</evidence>
<dbReference type="Pfam" id="PF00722">
    <property type="entry name" value="Glyco_hydro_16"/>
    <property type="match status" value="1"/>
</dbReference>
<evidence type="ECO:0000259" key="3">
    <source>
        <dbReference type="PROSITE" id="PS51762"/>
    </source>
</evidence>
<dbReference type="Gene3D" id="2.60.120.200">
    <property type="match status" value="2"/>
</dbReference>
<comment type="caution">
    <text evidence="4">The sequence shown here is derived from an EMBL/GenBank/DDBJ whole genome shotgun (WGS) entry which is preliminary data.</text>
</comment>
<comment type="similarity">
    <text evidence="1">Belongs to the glycosyl hydrolase 16 family.</text>
</comment>
<gene>
    <name evidence="4" type="ORF">I595_3163</name>
</gene>
<reference evidence="4 5" key="1">
    <citation type="submission" date="2015-09" db="EMBL/GenBank/DDBJ databases">
        <title>Genome sequence of the marine flavobacterium Croceitalea dokdonensis DOKDO 023 that contains proton- and sodium-pumping rhodopsins.</title>
        <authorList>
            <person name="Kwon S.-K."/>
            <person name="Lee H.K."/>
            <person name="Kwak M.-J."/>
            <person name="Kim J.F."/>
        </authorList>
    </citation>
    <scope>NUCLEOTIDE SEQUENCE [LARGE SCALE GENOMIC DNA]</scope>
    <source>
        <strain evidence="4 5">DOKDO 023</strain>
    </source>
</reference>
<dbReference type="PROSITE" id="PS51762">
    <property type="entry name" value="GH16_2"/>
    <property type="match status" value="1"/>
</dbReference>
<keyword evidence="5" id="KW-1185">Reference proteome</keyword>
<dbReference type="CDD" id="cd00146">
    <property type="entry name" value="PKD"/>
    <property type="match status" value="1"/>
</dbReference>
<proteinExistence type="inferred from homology"/>
<name>A0A0P7AWG1_9FLAO</name>
<keyword evidence="2" id="KW-0732">Signal</keyword>
<feature type="chain" id="PRO_5006135128" evidence="2">
    <location>
        <begin position="22"/>
        <end position="699"/>
    </location>
</feature>
<feature type="domain" description="GH16" evidence="3">
    <location>
        <begin position="423"/>
        <end position="699"/>
    </location>
</feature>
<protein>
    <submittedName>
        <fullName evidence="4">Glycoside hydrolase</fullName>
    </submittedName>
</protein>
<dbReference type="AlphaFoldDB" id="A0A0P7AWG1"/>
<evidence type="ECO:0000313" key="5">
    <source>
        <dbReference type="Proteomes" id="UP000050280"/>
    </source>
</evidence>
<dbReference type="InterPro" id="IPR050546">
    <property type="entry name" value="Glycosyl_Hydrlase_16"/>
</dbReference>
<accession>A0A0P7AWG1</accession>
<dbReference type="SUPFAM" id="SSF49899">
    <property type="entry name" value="Concanavalin A-like lectins/glucanases"/>
    <property type="match status" value="2"/>
</dbReference>
<keyword evidence="4" id="KW-0378">Hydrolase</keyword>
<evidence type="ECO:0000313" key="4">
    <source>
        <dbReference type="EMBL" id="KPM30667.1"/>
    </source>
</evidence>
<dbReference type="EMBL" id="LDJX01000007">
    <property type="protein sequence ID" value="KPM30667.1"/>
    <property type="molecule type" value="Genomic_DNA"/>
</dbReference>
<dbReference type="InterPro" id="IPR000757">
    <property type="entry name" value="Beta-glucanase-like"/>
</dbReference>
<dbReference type="GO" id="GO:0005975">
    <property type="term" value="P:carbohydrate metabolic process"/>
    <property type="evidence" value="ECO:0007669"/>
    <property type="project" value="InterPro"/>
</dbReference>
<dbReference type="CDD" id="cd08023">
    <property type="entry name" value="GH16_laminarinase_like"/>
    <property type="match status" value="1"/>
</dbReference>
<dbReference type="PANTHER" id="PTHR10963">
    <property type="entry name" value="GLYCOSYL HYDROLASE-RELATED"/>
    <property type="match status" value="1"/>
</dbReference>
<organism evidence="4 5">
    <name type="scientific">Croceitalea dokdonensis DOKDO 023</name>
    <dbReference type="NCBI Taxonomy" id="1300341"/>
    <lineage>
        <taxon>Bacteria</taxon>
        <taxon>Pseudomonadati</taxon>
        <taxon>Bacteroidota</taxon>
        <taxon>Flavobacteriia</taxon>
        <taxon>Flavobacteriales</taxon>
        <taxon>Flavobacteriaceae</taxon>
        <taxon>Croceitalea</taxon>
    </lineage>
</organism>
<dbReference type="STRING" id="1300341.I595_3163"/>
<dbReference type="PANTHER" id="PTHR10963:SF55">
    <property type="entry name" value="GLYCOSIDE HYDROLASE FAMILY 16 PROTEIN"/>
    <property type="match status" value="1"/>
</dbReference>
<sequence length="699" mass="76229">MLMKKLTYVLALFLVSLAINGCQEEEPTLDTIFTPTNIALNAVVADDQSGNVTVTPSGDNAITFHVVFNQGADAVVVGNGESATFRYTRSGQYEQPITLVAFGSGGVSSSKTEFINLDVRLFIDEATLRLIAGDGTKRWVWDRTVGGHFGVGPLTNDFPEFFSASPNALNDCLYDDVLEFSYDGQDNYSYTLDPGADNLSFLNWTEVNRFFPDATPQQFADECRDITDQAVFDTGFVIIDNEDGSRTLDVGSSFLSYWAVIPGQYQILELTENRLALRGISQPFNGDGPLAWYSVFVPEGQVDTGGGDPLDSVFTNLVWSDEFDVAGAPNPANWTYDLGTGDNGWGNQEVQTYTDTAENVIVEDDVLKITLKKEVGGEGIYYYDDFALVDGAGTVQQLVQDFEGTVPTFESFGGGGSTVISNPDASGINTSANVGEFTKSGTAETFAGSFFDLPAPLDLSVNKTMTIKTWSPKVGAVVRLKIEDSNDSTRFFEVDATTTVANTWENLSFDLTNAPNFSYNRLVTFFDFGVPGGASFTSARIKTQGLQQFTYGRVEARAKLPTGGGTWPAIWMLGADLETNPWPGAGELDIMEHVGNQQDIIFGSTHDPNNFGGNARTGSTSVSGVSDEFKIYEMEWTPEEISFAVDGQVYFTVPNDPSLPFNKDFFFIMNVAMGGTFGGDVDPNFEQSTMEVDYIRMYQ</sequence>
<evidence type="ECO:0000256" key="1">
    <source>
        <dbReference type="ARBA" id="ARBA00006865"/>
    </source>
</evidence>
<dbReference type="InterPro" id="IPR013320">
    <property type="entry name" value="ConA-like_dom_sf"/>
</dbReference>
<dbReference type="Proteomes" id="UP000050280">
    <property type="component" value="Unassembled WGS sequence"/>
</dbReference>